<comment type="caution">
    <text evidence="1">The sequence shown here is derived from an EMBL/GenBank/DDBJ whole genome shotgun (WGS) entry which is preliminary data.</text>
</comment>
<keyword evidence="2" id="KW-1185">Reference proteome</keyword>
<sequence>MSLPDSQTILVTGANGYLALHVIDQLVKNGYNVRGSVRSKKADEKVRSTFPNEYGGKVKTFFVKDLTNPEDFAGAFEDITGVIHAASPAPSNVEDAVRDMLDPAIKGATSILEAAKRYASPSFKRVVHTSSFSANLDIAKGPRAGYVYKDSDWNPITLEEAAKLKDPISLYIASKALSERAVWDWVAKQNSCFDVVSLNPSNVFGPHLESIGTLDEVRSTARLLWQLIDAKEIPELEYAGCVDVRDTAAMLVAALEAPAAGGRRFLLAHHFDWQTAADLAREALPDEIKRRIPIGKPGSGRDEAEANMYQIDGSRAADVLGVGYRPLLDTVRDTLVQLMEAEK</sequence>
<reference evidence="1" key="1">
    <citation type="submission" date="2022-06" db="EMBL/GenBank/DDBJ databases">
        <title>Fusarium solani species complex genomes reveal bases of compartmentalisation and animal pathogenesis.</title>
        <authorList>
            <person name="Tsai I.J."/>
        </authorList>
    </citation>
    <scope>NUCLEOTIDE SEQUENCE</scope>
    <source>
        <strain evidence="1">Fu6.1</strain>
    </source>
</reference>
<dbReference type="Proteomes" id="UP001065298">
    <property type="component" value="Chromosome 14"/>
</dbReference>
<organism evidence="1 2">
    <name type="scientific">Fusarium keratoplasticum</name>
    <dbReference type="NCBI Taxonomy" id="1328300"/>
    <lineage>
        <taxon>Eukaryota</taxon>
        <taxon>Fungi</taxon>
        <taxon>Dikarya</taxon>
        <taxon>Ascomycota</taxon>
        <taxon>Pezizomycotina</taxon>
        <taxon>Sordariomycetes</taxon>
        <taxon>Hypocreomycetidae</taxon>
        <taxon>Hypocreales</taxon>
        <taxon>Nectriaceae</taxon>
        <taxon>Fusarium</taxon>
        <taxon>Fusarium solani species complex</taxon>
    </lineage>
</organism>
<evidence type="ECO:0000313" key="2">
    <source>
        <dbReference type="Proteomes" id="UP001065298"/>
    </source>
</evidence>
<gene>
    <name evidence="1" type="ORF">NCS57_01474400</name>
</gene>
<dbReference type="EMBL" id="CM046516">
    <property type="protein sequence ID" value="KAI8648628.1"/>
    <property type="molecule type" value="Genomic_DNA"/>
</dbReference>
<proteinExistence type="predicted"/>
<protein>
    <submittedName>
        <fullName evidence="1">NAD-dependent epimerase dehydratase</fullName>
    </submittedName>
</protein>
<name>A0ACC0QB68_9HYPO</name>
<evidence type="ECO:0000313" key="1">
    <source>
        <dbReference type="EMBL" id="KAI8648628.1"/>
    </source>
</evidence>
<accession>A0ACC0QB68</accession>